<dbReference type="InterPro" id="IPR036264">
    <property type="entry name" value="Bact_exopeptidase_dim_dom"/>
</dbReference>
<keyword evidence="3" id="KW-0862">Zinc</keyword>
<dbReference type="PATRIC" id="fig|1319815.3.peg.614"/>
<dbReference type="InterPro" id="IPR011650">
    <property type="entry name" value="Peptidase_M20_dimer"/>
</dbReference>
<comment type="caution">
    <text evidence="5">The sequence shown here is derived from an EMBL/GenBank/DDBJ whole genome shotgun (WGS) entry which is preliminary data.</text>
</comment>
<dbReference type="AlphaFoldDB" id="U7VD61"/>
<evidence type="ECO:0000259" key="4">
    <source>
        <dbReference type="Pfam" id="PF07687"/>
    </source>
</evidence>
<dbReference type="Gene3D" id="3.40.630.10">
    <property type="entry name" value="Zn peptidases"/>
    <property type="match status" value="1"/>
</dbReference>
<reference evidence="5 6" key="1">
    <citation type="submission" date="2013-08" db="EMBL/GenBank/DDBJ databases">
        <authorList>
            <person name="Weinstock G."/>
            <person name="Sodergren E."/>
            <person name="Wylie T."/>
            <person name="Fulton L."/>
            <person name="Fulton R."/>
            <person name="Fronick C."/>
            <person name="O'Laughlin M."/>
            <person name="Godfrey J."/>
            <person name="Miner T."/>
            <person name="Herter B."/>
            <person name="Appelbaum E."/>
            <person name="Cordes M."/>
            <person name="Lek S."/>
            <person name="Wollam A."/>
            <person name="Pepin K.H."/>
            <person name="Palsikar V.B."/>
            <person name="Mitreva M."/>
            <person name="Wilson R.K."/>
        </authorList>
    </citation>
    <scope>NUCLEOTIDE SEQUENCE [LARGE SCALE GENOMIC DNA]</scope>
    <source>
        <strain evidence="5 6">ATCC BAA-474</strain>
    </source>
</reference>
<dbReference type="CDD" id="cd03884">
    <property type="entry name" value="M20_bAS"/>
    <property type="match status" value="1"/>
</dbReference>
<dbReference type="GO" id="GO:0016813">
    <property type="term" value="F:hydrolase activity, acting on carbon-nitrogen (but not peptide) bonds, in linear amidines"/>
    <property type="evidence" value="ECO:0007669"/>
    <property type="project" value="InterPro"/>
</dbReference>
<dbReference type="eggNOG" id="COG0624">
    <property type="taxonomic scope" value="Bacteria"/>
</dbReference>
<dbReference type="EMBL" id="AXZF01000023">
    <property type="protein sequence ID" value="ERT69446.1"/>
    <property type="molecule type" value="Genomic_DNA"/>
</dbReference>
<feature type="binding site" evidence="3">
    <location>
        <position position="183"/>
    </location>
    <ligand>
        <name>Zn(2+)</name>
        <dbReference type="ChEBI" id="CHEBI:29105"/>
        <label>1</label>
    </ligand>
</feature>
<dbReference type="InterPro" id="IPR010158">
    <property type="entry name" value="Amidase_Cbmase"/>
</dbReference>
<name>U7VD61_9FUSO</name>
<dbReference type="Pfam" id="PF01546">
    <property type="entry name" value="Peptidase_M20"/>
    <property type="match status" value="1"/>
</dbReference>
<feature type="binding site" evidence="3">
    <location>
        <position position="72"/>
    </location>
    <ligand>
        <name>Zn(2+)</name>
        <dbReference type="ChEBI" id="CHEBI:29105"/>
        <label>1</label>
    </ligand>
</feature>
<dbReference type="GO" id="GO:0046872">
    <property type="term" value="F:metal ion binding"/>
    <property type="evidence" value="ECO:0007669"/>
    <property type="project" value="UniProtKB-KW"/>
</dbReference>
<protein>
    <recommendedName>
        <fullName evidence="4">Peptidase M20 dimerisation domain-containing protein</fullName>
    </recommendedName>
</protein>
<feature type="binding site" evidence="3">
    <location>
        <position position="118"/>
    </location>
    <ligand>
        <name>Zn(2+)</name>
        <dbReference type="ChEBI" id="CHEBI:29105"/>
        <label>2</label>
    </ligand>
</feature>
<dbReference type="Gene3D" id="3.30.70.360">
    <property type="match status" value="1"/>
</dbReference>
<feature type="domain" description="Peptidase M20 dimerisation" evidence="4">
    <location>
        <begin position="204"/>
        <end position="305"/>
    </location>
</feature>
<dbReference type="PANTHER" id="PTHR32494">
    <property type="entry name" value="ALLANTOATE DEIMINASE-RELATED"/>
    <property type="match status" value="1"/>
</dbReference>
<dbReference type="SUPFAM" id="SSF53187">
    <property type="entry name" value="Zn-dependent exopeptidases"/>
    <property type="match status" value="1"/>
</dbReference>
<accession>U7VD61</accession>
<organism evidence="5 6">
    <name type="scientific">Cetobacterium somerae ATCC BAA-474</name>
    <dbReference type="NCBI Taxonomy" id="1319815"/>
    <lineage>
        <taxon>Bacteria</taxon>
        <taxon>Fusobacteriati</taxon>
        <taxon>Fusobacteriota</taxon>
        <taxon>Fusobacteriia</taxon>
        <taxon>Fusobacteriales</taxon>
        <taxon>Fusobacteriaceae</taxon>
        <taxon>Cetobacterium</taxon>
    </lineage>
</organism>
<feature type="binding site" evidence="3">
    <location>
        <position position="83"/>
    </location>
    <ligand>
        <name>Zn(2+)</name>
        <dbReference type="ChEBI" id="CHEBI:29105"/>
        <label>2</label>
    </ligand>
</feature>
<evidence type="ECO:0000313" key="6">
    <source>
        <dbReference type="Proteomes" id="UP000017081"/>
    </source>
</evidence>
<comment type="similarity">
    <text evidence="1">Belongs to the peptidase M20 family.</text>
</comment>
<evidence type="ECO:0000313" key="5">
    <source>
        <dbReference type="EMBL" id="ERT69446.1"/>
    </source>
</evidence>
<dbReference type="HOGENOM" id="CLU_024588_6_0_0"/>
<dbReference type="PIRSF" id="PIRSF001235">
    <property type="entry name" value="Amidase_carbamoylase"/>
    <property type="match status" value="1"/>
</dbReference>
<feature type="binding site" evidence="3">
    <location>
        <position position="83"/>
    </location>
    <ligand>
        <name>Zn(2+)</name>
        <dbReference type="ChEBI" id="CHEBI:29105"/>
        <label>1</label>
    </ligand>
</feature>
<dbReference type="Proteomes" id="UP000017081">
    <property type="component" value="Unassembled WGS sequence"/>
</dbReference>
<proteinExistence type="inferred from homology"/>
<comment type="cofactor">
    <cofactor evidence="3">
        <name>Zn(2+)</name>
        <dbReference type="ChEBI" id="CHEBI:29105"/>
    </cofactor>
    <text evidence="3">Binds 2 Zn(2+) ions per subunit.</text>
</comment>
<dbReference type="Pfam" id="PF07687">
    <property type="entry name" value="M20_dimer"/>
    <property type="match status" value="1"/>
</dbReference>
<dbReference type="InterPro" id="IPR002933">
    <property type="entry name" value="Peptidase_M20"/>
</dbReference>
<evidence type="ECO:0000256" key="1">
    <source>
        <dbReference type="ARBA" id="ARBA00006153"/>
    </source>
</evidence>
<gene>
    <name evidence="5" type="ORF">HMPREF0202_00643</name>
</gene>
<dbReference type="STRING" id="1319815.HMPREF0202_00643"/>
<evidence type="ECO:0000256" key="2">
    <source>
        <dbReference type="ARBA" id="ARBA00022801"/>
    </source>
</evidence>
<dbReference type="SUPFAM" id="SSF55031">
    <property type="entry name" value="Bacterial exopeptidase dimerisation domain"/>
    <property type="match status" value="1"/>
</dbReference>
<dbReference type="NCBIfam" id="TIGR01879">
    <property type="entry name" value="hydantase"/>
    <property type="match status" value="1"/>
</dbReference>
<keyword evidence="3" id="KW-0479">Metal-binding</keyword>
<keyword evidence="2" id="KW-0378">Hydrolase</keyword>
<dbReference type="NCBIfam" id="NF006771">
    <property type="entry name" value="PRK09290.1-5"/>
    <property type="match status" value="1"/>
</dbReference>
<feature type="binding site" evidence="3">
    <location>
        <position position="375"/>
    </location>
    <ligand>
        <name>Zn(2+)</name>
        <dbReference type="ChEBI" id="CHEBI:29105"/>
        <label>2</label>
    </ligand>
</feature>
<dbReference type="PANTHER" id="PTHR32494:SF5">
    <property type="entry name" value="ALLANTOATE AMIDOHYDROLASE"/>
    <property type="match status" value="1"/>
</dbReference>
<sequence length="403" mass="44622">MSDLEILNTFNTTPKNGCSRYSFTIEDTRAKEYLMGEMKAIGMEVWFDGIGNLHGLLKGSGDNKKIVLSGSHIDTVANGGKYDGNLGVIGALEVARILSKSEAKIYNDYQVSIFVEEEGPHFGTNLIGSKAFCKKFSTAHSKKIKDSDGNSMYEVMKTAGYNPEDIDKISFDSNKFKAMIELHIEQGRVLDLENKSLGIVKGIVGLKWFKIIIKGESNHAGATPMKYRLDPVAEGCKLISEIPNIVKSMDDSSIVATVGKINIFPNQTNIIAKFIEFTIDLRGIDEENLLTVIDVIGSQLDELKEKGFYCEIEQIAEARGVKSSLDILDIIENTIKIRKYNYTKLYSGANHDTSILGQHIPSAMIFVPSIDGRSHCKEELTKEKDVEAGCQILCDTIVELLKK</sequence>
<evidence type="ECO:0000256" key="3">
    <source>
        <dbReference type="PIRSR" id="PIRSR001235-1"/>
    </source>
</evidence>
<keyword evidence="6" id="KW-1185">Reference proteome</keyword>